<name>A0A8J2JYP8_9HEXA</name>
<protein>
    <submittedName>
        <fullName evidence="1">Uncharacterized protein</fullName>
    </submittedName>
</protein>
<comment type="caution">
    <text evidence="1">The sequence shown here is derived from an EMBL/GenBank/DDBJ whole genome shotgun (WGS) entry which is preliminary data.</text>
</comment>
<dbReference type="EMBL" id="CAJVCH010136739">
    <property type="protein sequence ID" value="CAG7726534.1"/>
    <property type="molecule type" value="Genomic_DNA"/>
</dbReference>
<feature type="non-terminal residue" evidence="1">
    <location>
        <position position="33"/>
    </location>
</feature>
<accession>A0A8J2JYP8</accession>
<evidence type="ECO:0000313" key="2">
    <source>
        <dbReference type="Proteomes" id="UP000708208"/>
    </source>
</evidence>
<sequence>QDSWDTVTSSAEFLELTYDELESIVPKESEKLC</sequence>
<dbReference type="AlphaFoldDB" id="A0A8J2JYP8"/>
<proteinExistence type="predicted"/>
<organism evidence="1 2">
    <name type="scientific">Allacma fusca</name>
    <dbReference type="NCBI Taxonomy" id="39272"/>
    <lineage>
        <taxon>Eukaryota</taxon>
        <taxon>Metazoa</taxon>
        <taxon>Ecdysozoa</taxon>
        <taxon>Arthropoda</taxon>
        <taxon>Hexapoda</taxon>
        <taxon>Collembola</taxon>
        <taxon>Symphypleona</taxon>
        <taxon>Sminthuridae</taxon>
        <taxon>Allacma</taxon>
    </lineage>
</organism>
<keyword evidence="2" id="KW-1185">Reference proteome</keyword>
<evidence type="ECO:0000313" key="1">
    <source>
        <dbReference type="EMBL" id="CAG7726534.1"/>
    </source>
</evidence>
<dbReference type="Proteomes" id="UP000708208">
    <property type="component" value="Unassembled WGS sequence"/>
</dbReference>
<feature type="non-terminal residue" evidence="1">
    <location>
        <position position="1"/>
    </location>
</feature>
<gene>
    <name evidence="1" type="ORF">AFUS01_LOCUS15443</name>
</gene>
<reference evidence="1" key="1">
    <citation type="submission" date="2021-06" db="EMBL/GenBank/DDBJ databases">
        <authorList>
            <person name="Hodson N. C."/>
            <person name="Mongue J. A."/>
            <person name="Jaron S. K."/>
        </authorList>
    </citation>
    <scope>NUCLEOTIDE SEQUENCE</scope>
</reference>